<organism evidence="1">
    <name type="scientific">viral metagenome</name>
    <dbReference type="NCBI Taxonomy" id="1070528"/>
    <lineage>
        <taxon>unclassified sequences</taxon>
        <taxon>metagenomes</taxon>
        <taxon>organismal metagenomes</taxon>
    </lineage>
</organism>
<dbReference type="EMBL" id="MN740275">
    <property type="protein sequence ID" value="QHT97381.1"/>
    <property type="molecule type" value="Genomic_DNA"/>
</dbReference>
<proteinExistence type="predicted"/>
<sequence length="98" mass="11226">MNLDNLQDTINQVASIYSGITNINTLYGKLDILTDTKIIIVNKIDKWLESIGLITAIGTLYPNKNKHLHLYMIHNNKQYINKITQLCQKLEIELTIGQ</sequence>
<dbReference type="AlphaFoldDB" id="A0A6C0IVQ4"/>
<protein>
    <submittedName>
        <fullName evidence="1">Uncharacterized protein</fullName>
    </submittedName>
</protein>
<accession>A0A6C0IVQ4</accession>
<name>A0A6C0IVQ4_9ZZZZ</name>
<reference evidence="1" key="1">
    <citation type="journal article" date="2020" name="Nature">
        <title>Giant virus diversity and host interactions through global metagenomics.</title>
        <authorList>
            <person name="Schulz F."/>
            <person name="Roux S."/>
            <person name="Paez-Espino D."/>
            <person name="Jungbluth S."/>
            <person name="Walsh D.A."/>
            <person name="Denef V.J."/>
            <person name="McMahon K.D."/>
            <person name="Konstantinidis K.T."/>
            <person name="Eloe-Fadrosh E.A."/>
            <person name="Kyrpides N.C."/>
            <person name="Woyke T."/>
        </authorList>
    </citation>
    <scope>NUCLEOTIDE SEQUENCE</scope>
    <source>
        <strain evidence="1">GVMAG-M-3300025138-11</strain>
    </source>
</reference>
<evidence type="ECO:0000313" key="1">
    <source>
        <dbReference type="EMBL" id="QHT97381.1"/>
    </source>
</evidence>